<gene>
    <name evidence="2" type="ORF">MICPUCDRAFT_6604</name>
</gene>
<dbReference type="PANTHER" id="PTHR11635:SF152">
    <property type="entry name" value="CAMP-DEPENDENT PROTEIN KINASE TYPE I REGULATORY SUBUNIT-RELATED"/>
    <property type="match status" value="1"/>
</dbReference>
<dbReference type="EMBL" id="GG663747">
    <property type="protein sequence ID" value="EEH52691.1"/>
    <property type="molecule type" value="Genomic_DNA"/>
</dbReference>
<dbReference type="GO" id="GO:0030552">
    <property type="term" value="F:cAMP binding"/>
    <property type="evidence" value="ECO:0007669"/>
    <property type="project" value="TreeGrafter"/>
</dbReference>
<dbReference type="Gene3D" id="2.60.120.10">
    <property type="entry name" value="Jelly Rolls"/>
    <property type="match status" value="1"/>
</dbReference>
<dbReference type="SUPFAM" id="SSF51206">
    <property type="entry name" value="cAMP-binding domain-like"/>
    <property type="match status" value="1"/>
</dbReference>
<dbReference type="InterPro" id="IPR050503">
    <property type="entry name" value="cAMP-dep_PK_reg_su-like"/>
</dbReference>
<dbReference type="GO" id="GO:0005952">
    <property type="term" value="C:cAMP-dependent protein kinase complex"/>
    <property type="evidence" value="ECO:0007669"/>
    <property type="project" value="InterPro"/>
</dbReference>
<dbReference type="GeneID" id="9688190"/>
<proteinExistence type="predicted"/>
<dbReference type="GO" id="GO:0004862">
    <property type="term" value="F:cAMP-dependent protein kinase inhibitor activity"/>
    <property type="evidence" value="ECO:0007669"/>
    <property type="project" value="TreeGrafter"/>
</dbReference>
<protein>
    <submittedName>
        <fullName evidence="2">Predicted protein</fullName>
    </submittedName>
</protein>
<dbReference type="PRINTS" id="PR00103">
    <property type="entry name" value="CAMPKINASE"/>
</dbReference>
<feature type="domain" description="Cyclic nucleotide-binding" evidence="1">
    <location>
        <begin position="57"/>
        <end position="170"/>
    </location>
</feature>
<feature type="domain" description="Cyclic nucleotide-binding" evidence="1">
    <location>
        <begin position="1"/>
        <end position="54"/>
    </location>
</feature>
<evidence type="ECO:0000313" key="3">
    <source>
        <dbReference type="Proteomes" id="UP000001876"/>
    </source>
</evidence>
<dbReference type="CDD" id="cd00038">
    <property type="entry name" value="CAP_ED"/>
    <property type="match status" value="1"/>
</dbReference>
<name>C1N495_MICPC</name>
<dbReference type="KEGG" id="mpp:MICPUCDRAFT_6604"/>
<dbReference type="SMART" id="SM00100">
    <property type="entry name" value="cNMP"/>
    <property type="match status" value="1"/>
</dbReference>
<dbReference type="RefSeq" id="XP_003062752.1">
    <property type="nucleotide sequence ID" value="XM_003062706.1"/>
</dbReference>
<keyword evidence="3" id="KW-1185">Reference proteome</keyword>
<evidence type="ECO:0000313" key="2">
    <source>
        <dbReference type="EMBL" id="EEH52691.1"/>
    </source>
</evidence>
<dbReference type="Proteomes" id="UP000001876">
    <property type="component" value="Unassembled WGS sequence"/>
</dbReference>
<reference evidence="2 3" key="1">
    <citation type="journal article" date="2009" name="Science">
        <title>Green evolution and dynamic adaptations revealed by genomes of the marine picoeukaryotes Micromonas.</title>
        <authorList>
            <person name="Worden A.Z."/>
            <person name="Lee J.H."/>
            <person name="Mock T."/>
            <person name="Rouze P."/>
            <person name="Simmons M.P."/>
            <person name="Aerts A.L."/>
            <person name="Allen A.E."/>
            <person name="Cuvelier M.L."/>
            <person name="Derelle E."/>
            <person name="Everett M.V."/>
            <person name="Foulon E."/>
            <person name="Grimwood J."/>
            <person name="Gundlach H."/>
            <person name="Henrissat B."/>
            <person name="Napoli C."/>
            <person name="McDonald S.M."/>
            <person name="Parker M.S."/>
            <person name="Rombauts S."/>
            <person name="Salamov A."/>
            <person name="Von Dassow P."/>
            <person name="Badger J.H."/>
            <person name="Coutinho P.M."/>
            <person name="Demir E."/>
            <person name="Dubchak I."/>
            <person name="Gentemann C."/>
            <person name="Eikrem W."/>
            <person name="Gready J.E."/>
            <person name="John U."/>
            <person name="Lanier W."/>
            <person name="Lindquist E.A."/>
            <person name="Lucas S."/>
            <person name="Mayer K.F."/>
            <person name="Moreau H."/>
            <person name="Not F."/>
            <person name="Otillar R."/>
            <person name="Panaud O."/>
            <person name="Pangilinan J."/>
            <person name="Paulsen I."/>
            <person name="Piegu B."/>
            <person name="Poliakov A."/>
            <person name="Robbens S."/>
            <person name="Schmutz J."/>
            <person name="Toulza E."/>
            <person name="Wyss T."/>
            <person name="Zelensky A."/>
            <person name="Zhou K."/>
            <person name="Armbrust E.V."/>
            <person name="Bhattacharya D."/>
            <person name="Goodenough U.W."/>
            <person name="Van de Peer Y."/>
            <person name="Grigoriev I.V."/>
        </authorList>
    </citation>
    <scope>NUCLEOTIDE SEQUENCE [LARGE SCALE GENOMIC DNA]</scope>
    <source>
        <strain evidence="2 3">CCMP1545</strain>
    </source>
</reference>
<dbReference type="STRING" id="564608.C1N495"/>
<dbReference type="InterPro" id="IPR000595">
    <property type="entry name" value="cNMP-bd_dom"/>
</dbReference>
<evidence type="ECO:0000259" key="1">
    <source>
        <dbReference type="PROSITE" id="PS50042"/>
    </source>
</evidence>
<dbReference type="PANTHER" id="PTHR11635">
    <property type="entry name" value="CAMP-DEPENDENT PROTEIN KINASE REGULATORY CHAIN"/>
    <property type="match status" value="1"/>
</dbReference>
<dbReference type="GO" id="GO:0005829">
    <property type="term" value="C:cytosol"/>
    <property type="evidence" value="ECO:0007669"/>
    <property type="project" value="TreeGrafter"/>
</dbReference>
<dbReference type="AlphaFoldDB" id="C1N495"/>
<feature type="non-terminal residue" evidence="2">
    <location>
        <position position="1"/>
    </location>
</feature>
<organism evidence="3">
    <name type="scientific">Micromonas pusilla (strain CCMP1545)</name>
    <name type="common">Picoplanktonic green alga</name>
    <dbReference type="NCBI Taxonomy" id="564608"/>
    <lineage>
        <taxon>Eukaryota</taxon>
        <taxon>Viridiplantae</taxon>
        <taxon>Chlorophyta</taxon>
        <taxon>Mamiellophyceae</taxon>
        <taxon>Mamiellales</taxon>
        <taxon>Mamiellaceae</taxon>
        <taxon>Micromonas</taxon>
    </lineage>
</organism>
<sequence>IGHLAMVYGGARERTTRANDKGAKLWGMHRRWFERVAGAAVHGKRGVSRRFFADAPIARRLPASERIDLTEAMDEAVYRAGDVIIAQGDAPDRFYLLEVGAAVATVRVPGVENALRVAEFSRGSYFGELELFSKKKRTATVTATTSTRCAAIEWRRFAHLAREGTELRRR</sequence>
<dbReference type="InterPro" id="IPR014710">
    <property type="entry name" value="RmlC-like_jellyroll"/>
</dbReference>
<feature type="non-terminal residue" evidence="2">
    <location>
        <position position="170"/>
    </location>
</feature>
<dbReference type="OrthoDB" id="417078at2759"/>
<dbReference type="Pfam" id="PF00027">
    <property type="entry name" value="cNMP_binding"/>
    <property type="match status" value="1"/>
</dbReference>
<dbReference type="PROSITE" id="PS50042">
    <property type="entry name" value="CNMP_BINDING_3"/>
    <property type="match status" value="2"/>
</dbReference>
<dbReference type="GO" id="GO:0034236">
    <property type="term" value="F:protein kinase A catalytic subunit binding"/>
    <property type="evidence" value="ECO:0007669"/>
    <property type="project" value="TreeGrafter"/>
</dbReference>
<accession>C1N495</accession>
<dbReference type="eggNOG" id="KOG1113">
    <property type="taxonomic scope" value="Eukaryota"/>
</dbReference>
<dbReference type="InterPro" id="IPR018490">
    <property type="entry name" value="cNMP-bd_dom_sf"/>
</dbReference>